<comment type="caution">
    <text evidence="5">The sequence shown here is derived from an EMBL/GenBank/DDBJ whole genome shotgun (WGS) entry which is preliminary data.</text>
</comment>
<dbReference type="GO" id="GO:0003700">
    <property type="term" value="F:DNA-binding transcription factor activity"/>
    <property type="evidence" value="ECO:0007669"/>
    <property type="project" value="InterPro"/>
</dbReference>
<evidence type="ECO:0000256" key="3">
    <source>
        <dbReference type="ARBA" id="ARBA00023163"/>
    </source>
</evidence>
<dbReference type="PANTHER" id="PTHR43280:SF30">
    <property type="entry name" value="MMSAB OPERON REGULATORY PROTEIN"/>
    <property type="match status" value="1"/>
</dbReference>
<dbReference type="InterPro" id="IPR018060">
    <property type="entry name" value="HTH_AraC"/>
</dbReference>
<dbReference type="InterPro" id="IPR018062">
    <property type="entry name" value="HTH_AraC-typ_CS"/>
</dbReference>
<feature type="domain" description="HTH araC/xylS-type" evidence="4">
    <location>
        <begin position="180"/>
        <end position="278"/>
    </location>
</feature>
<dbReference type="SUPFAM" id="SSF46689">
    <property type="entry name" value="Homeodomain-like"/>
    <property type="match status" value="2"/>
</dbReference>
<keyword evidence="2" id="KW-0238">DNA-binding</keyword>
<protein>
    <submittedName>
        <fullName evidence="5">Transcriptional regulator, AraC family</fullName>
    </submittedName>
</protein>
<evidence type="ECO:0000256" key="2">
    <source>
        <dbReference type="ARBA" id="ARBA00023125"/>
    </source>
</evidence>
<accession>A0A2N5NBV2</accession>
<keyword evidence="6" id="KW-1185">Reference proteome</keyword>
<keyword evidence="1" id="KW-0805">Transcription regulation</keyword>
<evidence type="ECO:0000313" key="6">
    <source>
        <dbReference type="Proteomes" id="UP000234789"/>
    </source>
</evidence>
<dbReference type="InterPro" id="IPR009057">
    <property type="entry name" value="Homeodomain-like_sf"/>
</dbReference>
<evidence type="ECO:0000256" key="1">
    <source>
        <dbReference type="ARBA" id="ARBA00023015"/>
    </source>
</evidence>
<dbReference type="AlphaFoldDB" id="A0A2N5NBV2"/>
<dbReference type="Proteomes" id="UP000234789">
    <property type="component" value="Unassembled WGS sequence"/>
</dbReference>
<dbReference type="EMBL" id="NFEZ01000002">
    <property type="protein sequence ID" value="PLT47822.1"/>
    <property type="molecule type" value="Genomic_DNA"/>
</dbReference>
<sequence>MQDMPVMTFRCPPLPFLVDARRRTYGAGEEHPGRIDLGWFELLYVRRGRLRIREAQRLWTAEAGQALLLPPGAARWSGGACAEETEVELVHFQSSGAWEETAAGSEPGLLGDHYTHAIRLPRLIEAREAEDAFVRLAAAAADAGPDGFWLRQQRFGELLRALEAAGRPALPEAAARAVAEQAAAYMKRRWLEPASNAELAEALGFHAVYIARCMVEVYGCTPQQYLQFYRLDQAKLLLLSTDWPIAEVAEACGFRQLPHFTRLFAAHAGLPPLRFRKRFTAEPPRHE</sequence>
<keyword evidence="3" id="KW-0804">Transcription</keyword>
<dbReference type="GO" id="GO:0043565">
    <property type="term" value="F:sequence-specific DNA binding"/>
    <property type="evidence" value="ECO:0007669"/>
    <property type="project" value="InterPro"/>
</dbReference>
<dbReference type="PANTHER" id="PTHR43280">
    <property type="entry name" value="ARAC-FAMILY TRANSCRIPTIONAL REGULATOR"/>
    <property type="match status" value="1"/>
</dbReference>
<dbReference type="PROSITE" id="PS01124">
    <property type="entry name" value="HTH_ARAC_FAMILY_2"/>
    <property type="match status" value="1"/>
</dbReference>
<dbReference type="InterPro" id="IPR037923">
    <property type="entry name" value="HTH-like"/>
</dbReference>
<organism evidence="5 6">
    <name type="scientific">Paenibacillus pasadenensis</name>
    <dbReference type="NCBI Taxonomy" id="217090"/>
    <lineage>
        <taxon>Bacteria</taxon>
        <taxon>Bacillati</taxon>
        <taxon>Bacillota</taxon>
        <taxon>Bacilli</taxon>
        <taxon>Bacillales</taxon>
        <taxon>Paenibacillaceae</taxon>
        <taxon>Paenibacillus</taxon>
    </lineage>
</organism>
<dbReference type="PROSITE" id="PS00041">
    <property type="entry name" value="HTH_ARAC_FAMILY_1"/>
    <property type="match status" value="1"/>
</dbReference>
<name>A0A2N5NBV2_9BACL</name>
<dbReference type="RefSeq" id="WP_101807748.1">
    <property type="nucleotide sequence ID" value="NZ_NFEZ01000002.1"/>
</dbReference>
<gene>
    <name evidence="5" type="ORF">B8V81_0729</name>
</gene>
<reference evidence="5 6" key="1">
    <citation type="submission" date="2017-05" db="EMBL/GenBank/DDBJ databases">
        <title>Functional genome analysis of Paenibacillus pasadenensis strain R16: insights on endophytic life style and antifungal activity.</title>
        <authorList>
            <person name="Passera A."/>
            <person name="Marcolungo L."/>
            <person name="Casati P."/>
            <person name="Brasca M."/>
            <person name="Quaglino F."/>
            <person name="Delledonne M."/>
        </authorList>
    </citation>
    <scope>NUCLEOTIDE SEQUENCE [LARGE SCALE GENOMIC DNA]</scope>
    <source>
        <strain evidence="5 6">R16</strain>
    </source>
</reference>
<dbReference type="SUPFAM" id="SSF51215">
    <property type="entry name" value="Regulatory protein AraC"/>
    <property type="match status" value="1"/>
</dbReference>
<evidence type="ECO:0000313" key="5">
    <source>
        <dbReference type="EMBL" id="PLT47822.1"/>
    </source>
</evidence>
<dbReference type="Gene3D" id="1.10.10.60">
    <property type="entry name" value="Homeodomain-like"/>
    <property type="match status" value="2"/>
</dbReference>
<evidence type="ECO:0000259" key="4">
    <source>
        <dbReference type="PROSITE" id="PS01124"/>
    </source>
</evidence>
<dbReference type="SMART" id="SM00342">
    <property type="entry name" value="HTH_ARAC"/>
    <property type="match status" value="1"/>
</dbReference>
<dbReference type="Pfam" id="PF12833">
    <property type="entry name" value="HTH_18"/>
    <property type="match status" value="1"/>
</dbReference>
<proteinExistence type="predicted"/>